<evidence type="ECO:0000256" key="9">
    <source>
        <dbReference type="SAM" id="MobiDB-lite"/>
    </source>
</evidence>
<keyword evidence="4" id="KW-0677">Repeat</keyword>
<accession>A0A540LCZ4</accession>
<dbReference type="PRINTS" id="PR00926">
    <property type="entry name" value="MITOCARRIER"/>
</dbReference>
<evidence type="ECO:0000256" key="5">
    <source>
        <dbReference type="ARBA" id="ARBA00022989"/>
    </source>
</evidence>
<keyword evidence="2 8" id="KW-0813">Transport</keyword>
<dbReference type="GO" id="GO:0005509">
    <property type="term" value="F:calcium ion binding"/>
    <property type="evidence" value="ECO:0007669"/>
    <property type="project" value="InterPro"/>
</dbReference>
<name>A0A540LCZ4_MALBA</name>
<dbReference type="InterPro" id="IPR002067">
    <property type="entry name" value="MCP"/>
</dbReference>
<dbReference type="PANTHER" id="PTHR24089">
    <property type="entry name" value="SOLUTE CARRIER FAMILY 25"/>
    <property type="match status" value="1"/>
</dbReference>
<reference evidence="11 12" key="1">
    <citation type="journal article" date="2019" name="G3 (Bethesda)">
        <title>Sequencing of a Wild Apple (Malus baccata) Genome Unravels the Differences Between Cultivated and Wild Apple Species Regarding Disease Resistance and Cold Tolerance.</title>
        <authorList>
            <person name="Chen X."/>
        </authorList>
    </citation>
    <scope>NUCLEOTIDE SEQUENCE [LARGE SCALE GENOMIC DNA]</scope>
    <source>
        <strain evidence="12">cv. Shandingzi</strain>
        <tissue evidence="11">Leaves</tissue>
    </source>
</reference>
<comment type="similarity">
    <text evidence="8">Belongs to the mitochondrial carrier (TC 2.A.29) family.</text>
</comment>
<evidence type="ECO:0000256" key="6">
    <source>
        <dbReference type="ARBA" id="ARBA00023136"/>
    </source>
</evidence>
<dbReference type="Gene3D" id="1.50.40.10">
    <property type="entry name" value="Mitochondrial carrier domain"/>
    <property type="match status" value="2"/>
</dbReference>
<organism evidence="11 12">
    <name type="scientific">Malus baccata</name>
    <name type="common">Siberian crab apple</name>
    <name type="synonym">Pyrus baccata</name>
    <dbReference type="NCBI Taxonomy" id="106549"/>
    <lineage>
        <taxon>Eukaryota</taxon>
        <taxon>Viridiplantae</taxon>
        <taxon>Streptophyta</taxon>
        <taxon>Embryophyta</taxon>
        <taxon>Tracheophyta</taxon>
        <taxon>Spermatophyta</taxon>
        <taxon>Magnoliopsida</taxon>
        <taxon>eudicotyledons</taxon>
        <taxon>Gunneridae</taxon>
        <taxon>Pentapetalae</taxon>
        <taxon>rosids</taxon>
        <taxon>fabids</taxon>
        <taxon>Rosales</taxon>
        <taxon>Rosaceae</taxon>
        <taxon>Amygdaloideae</taxon>
        <taxon>Maleae</taxon>
        <taxon>Malus</taxon>
    </lineage>
</organism>
<dbReference type="InterPro" id="IPR011992">
    <property type="entry name" value="EF-hand-dom_pair"/>
</dbReference>
<evidence type="ECO:0000313" key="11">
    <source>
        <dbReference type="EMBL" id="TQD84335.1"/>
    </source>
</evidence>
<dbReference type="EMBL" id="VIEB01000642">
    <property type="protein sequence ID" value="TQD84335.1"/>
    <property type="molecule type" value="Genomic_DNA"/>
</dbReference>
<protein>
    <recommendedName>
        <fullName evidence="10">EF-hand domain-containing protein</fullName>
    </recommendedName>
</protein>
<evidence type="ECO:0000256" key="1">
    <source>
        <dbReference type="ARBA" id="ARBA00004448"/>
    </source>
</evidence>
<dbReference type="STRING" id="106549.A0A540LCZ4"/>
<comment type="caution">
    <text evidence="11">The sequence shown here is derived from an EMBL/GenBank/DDBJ whole genome shotgun (WGS) entry which is preliminary data.</text>
</comment>
<proteinExistence type="inferred from homology"/>
<dbReference type="InterPro" id="IPR023395">
    <property type="entry name" value="MCP_dom_sf"/>
</dbReference>
<keyword evidence="5" id="KW-1133">Transmembrane helix</keyword>
<keyword evidence="3 7" id="KW-0812">Transmembrane</keyword>
<dbReference type="PROSITE" id="PS50920">
    <property type="entry name" value="SOLCAR"/>
    <property type="match status" value="2"/>
</dbReference>
<dbReference type="Proteomes" id="UP000315295">
    <property type="component" value="Unassembled WGS sequence"/>
</dbReference>
<evidence type="ECO:0000256" key="3">
    <source>
        <dbReference type="ARBA" id="ARBA00022692"/>
    </source>
</evidence>
<dbReference type="GO" id="GO:0005743">
    <property type="term" value="C:mitochondrial inner membrane"/>
    <property type="evidence" value="ECO:0007669"/>
    <property type="project" value="UniProtKB-SubCell"/>
</dbReference>
<feature type="repeat" description="Solcar" evidence="7">
    <location>
        <begin position="259"/>
        <end position="354"/>
    </location>
</feature>
<evidence type="ECO:0000256" key="2">
    <source>
        <dbReference type="ARBA" id="ARBA00022448"/>
    </source>
</evidence>
<keyword evidence="6 7" id="KW-0472">Membrane</keyword>
<comment type="subcellular location">
    <subcellularLocation>
        <location evidence="1">Mitochondrion inner membrane</location>
        <topology evidence="1">Multi-pass membrane protein</topology>
    </subcellularLocation>
</comment>
<sequence length="358" mass="40057">MPMEEDAKPKPGRRRNACNPIKKTGPVSMDHVLLALGETKEQRELRIRTLFNFLTPQMLVIWTTASLPSTYPPSTRIEIADEELALFVERVDKENNGVITFEEWRDFLLLYPQEATIENIYHFLERVCLVDIGEQTVVPEVISKHDHASRYLIAGAVAGATSRTATAPLDRLKVILQVQTKRARIMPAIREIWGECGLLGFFRGNGLNVLKVAPESAIRFYTYEMLKSFIVHANGEEDKANVGTATRLVSGGLAGAEGPRAFYKGVVPCLLGMVPCAGIDVAAYETLKDMSKKYIVHDREPGALVQLGLQVVRTRRTFQHEGLRGFYKGIFPNLLKVVPFASITYMIYESMKKSLDLG</sequence>
<dbReference type="GO" id="GO:0055085">
    <property type="term" value="P:transmembrane transport"/>
    <property type="evidence" value="ECO:0007669"/>
    <property type="project" value="InterPro"/>
</dbReference>
<dbReference type="PROSITE" id="PS50222">
    <property type="entry name" value="EF_HAND_2"/>
    <property type="match status" value="1"/>
</dbReference>
<feature type="region of interest" description="Disordered" evidence="9">
    <location>
        <begin position="1"/>
        <end position="23"/>
    </location>
</feature>
<evidence type="ECO:0000259" key="10">
    <source>
        <dbReference type="PROSITE" id="PS50222"/>
    </source>
</evidence>
<keyword evidence="12" id="KW-1185">Reference proteome</keyword>
<dbReference type="AlphaFoldDB" id="A0A540LCZ4"/>
<dbReference type="SUPFAM" id="SSF103506">
    <property type="entry name" value="Mitochondrial carrier"/>
    <property type="match status" value="1"/>
</dbReference>
<feature type="repeat" description="Solcar" evidence="7">
    <location>
        <begin position="146"/>
        <end position="229"/>
    </location>
</feature>
<evidence type="ECO:0000256" key="4">
    <source>
        <dbReference type="ARBA" id="ARBA00022737"/>
    </source>
</evidence>
<evidence type="ECO:0000256" key="8">
    <source>
        <dbReference type="RuleBase" id="RU000488"/>
    </source>
</evidence>
<gene>
    <name evidence="11" type="ORF">C1H46_030116</name>
</gene>
<evidence type="ECO:0000313" key="12">
    <source>
        <dbReference type="Proteomes" id="UP000315295"/>
    </source>
</evidence>
<dbReference type="Pfam" id="PF00153">
    <property type="entry name" value="Mito_carr"/>
    <property type="match status" value="3"/>
</dbReference>
<dbReference type="InterPro" id="IPR002048">
    <property type="entry name" value="EF_hand_dom"/>
</dbReference>
<dbReference type="InterPro" id="IPR018108">
    <property type="entry name" value="MCP_transmembrane"/>
</dbReference>
<feature type="domain" description="EF-hand" evidence="10">
    <location>
        <begin position="79"/>
        <end position="114"/>
    </location>
</feature>
<evidence type="ECO:0000256" key="7">
    <source>
        <dbReference type="PROSITE-ProRule" id="PRU00282"/>
    </source>
</evidence>
<dbReference type="Gene3D" id="1.10.238.10">
    <property type="entry name" value="EF-hand"/>
    <property type="match status" value="1"/>
</dbReference>
<dbReference type="SUPFAM" id="SSF47473">
    <property type="entry name" value="EF-hand"/>
    <property type="match status" value="1"/>
</dbReference>